<dbReference type="InterPro" id="IPR036514">
    <property type="entry name" value="SGNH_hydro_sf"/>
</dbReference>
<dbReference type="Proteomes" id="UP000694865">
    <property type="component" value="Unplaced"/>
</dbReference>
<gene>
    <name evidence="2" type="primary">LOC102806019</name>
</gene>
<accession>A0ABM0MQV4</accession>
<evidence type="ECO:0000313" key="2">
    <source>
        <dbReference type="RefSeq" id="XP_006822395.1"/>
    </source>
</evidence>
<evidence type="ECO:0000313" key="1">
    <source>
        <dbReference type="Proteomes" id="UP000694865"/>
    </source>
</evidence>
<dbReference type="Gene3D" id="3.40.50.1110">
    <property type="entry name" value="SGNH hydrolase"/>
    <property type="match status" value="1"/>
</dbReference>
<dbReference type="PANTHER" id="PTHR34407">
    <property type="entry name" value="EXPRESSED PROTEIN"/>
    <property type="match status" value="1"/>
</dbReference>
<keyword evidence="1" id="KW-1185">Reference proteome</keyword>
<dbReference type="RefSeq" id="XP_006822395.1">
    <property type="nucleotide sequence ID" value="XM_006822332.1"/>
</dbReference>
<reference evidence="2" key="1">
    <citation type="submission" date="2025-08" db="UniProtKB">
        <authorList>
            <consortium name="RefSeq"/>
        </authorList>
    </citation>
    <scope>IDENTIFICATION</scope>
    <source>
        <tissue evidence="2">Testes</tissue>
    </source>
</reference>
<sequence>MTSDMVSAGFAHNGSMRRLHNILNDVLSQNRSLKIGIIGGSISAGGGLGGEEFIYSSILEDLLCPVLNGRIEIHNAAIGAADSSYYRYCLKAHLNASDMDIIVWELALNDYLVNIGPDFQEDLTRQILELPQQPQLFYVNFVHRILFTTPRPCRVLEKAGSDPLSVHYEIPSVSLPNALCTLLRQGRKDVLLGNDNNHPGRMPHKIAAILLIHLIESGFQSILSSEQIYGIEKLPLPLFNESHTLFPQCWSSLKTKEGNYHPLTPLRYDKGWAVMEPITEGEESRIDSKTFWGCKSERETIVFPINIEPIINVTVFNVHVAMLGCIECGRARISVDAMKYTEINAYWEWNVPRIFHITANVGPGMHNVTITSVSNQLIRLIAVMAG</sequence>
<dbReference type="SUPFAM" id="SSF52266">
    <property type="entry name" value="SGNH hydrolase"/>
    <property type="match status" value="1"/>
</dbReference>
<organism evidence="1 2">
    <name type="scientific">Saccoglossus kowalevskii</name>
    <name type="common">Acorn worm</name>
    <dbReference type="NCBI Taxonomy" id="10224"/>
    <lineage>
        <taxon>Eukaryota</taxon>
        <taxon>Metazoa</taxon>
        <taxon>Hemichordata</taxon>
        <taxon>Enteropneusta</taxon>
        <taxon>Harrimaniidae</taxon>
        <taxon>Saccoglossus</taxon>
    </lineage>
</organism>
<dbReference type="PANTHER" id="PTHR34407:SF1">
    <property type="entry name" value="SGNH HYDROLASE-TYPE ESTERASE DOMAIN-CONTAINING PROTEIN"/>
    <property type="match status" value="1"/>
</dbReference>
<proteinExistence type="predicted"/>
<dbReference type="GeneID" id="102806019"/>
<name>A0ABM0MQV4_SACKO</name>
<protein>
    <submittedName>
        <fullName evidence="2">Uncharacterized protein LOC102806019</fullName>
    </submittedName>
</protein>